<dbReference type="EMBL" id="VWRR01000019">
    <property type="protein sequence ID" value="KAF6000525.1"/>
    <property type="molecule type" value="Genomic_DNA"/>
</dbReference>
<reference evidence="4 5" key="1">
    <citation type="journal article" date="2020" name="J. Phycol.">
        <title>Comparative genome analysis reveals Cyanidiococcus gen. nov., a new extremophilic red algal genus sister to Cyanidioschyzon (Cyanidioschyzonaceae, Rhodophyta).</title>
        <authorList>
            <person name="Liu S.-L."/>
            <person name="Chiang Y.-R."/>
            <person name="Yoon H.S."/>
            <person name="Fu H.-Y."/>
        </authorList>
    </citation>
    <scope>NUCLEOTIDE SEQUENCE [LARGE SCALE GENOMIC DNA]</scope>
    <source>
        <strain evidence="4 5">THAL066</strain>
    </source>
</reference>
<dbReference type="CDD" id="cd06661">
    <property type="entry name" value="GGCT_like"/>
    <property type="match status" value="1"/>
</dbReference>
<dbReference type="PANTHER" id="PTHR22753:SF14">
    <property type="entry name" value="MONOACYLGLYCEROL_DIACYLGLYCEROL O-ACYLTRANSFERASE"/>
    <property type="match status" value="1"/>
</dbReference>
<evidence type="ECO:0000256" key="1">
    <source>
        <dbReference type="ARBA" id="ARBA00005420"/>
    </source>
</evidence>
<dbReference type="Proteomes" id="UP000530660">
    <property type="component" value="Unassembled WGS sequence"/>
</dbReference>
<keyword evidence="5" id="KW-1185">Reference proteome</keyword>
<proteinExistence type="inferred from homology"/>
<keyword evidence="3" id="KW-0012">Acyltransferase</keyword>
<evidence type="ECO:0000256" key="3">
    <source>
        <dbReference type="ARBA" id="ARBA00023315"/>
    </source>
</evidence>
<dbReference type="AlphaFoldDB" id="A0A7J7IBS4"/>
<organism evidence="4 5">
    <name type="scientific">Cyanidiococcus yangmingshanensis</name>
    <dbReference type="NCBI Taxonomy" id="2690220"/>
    <lineage>
        <taxon>Eukaryota</taxon>
        <taxon>Rhodophyta</taxon>
        <taxon>Bangiophyceae</taxon>
        <taxon>Cyanidiales</taxon>
        <taxon>Cyanidiaceae</taxon>
        <taxon>Cyanidiococcus</taxon>
    </lineage>
</organism>
<dbReference type="Gene3D" id="3.10.490.10">
    <property type="entry name" value="Gamma-glutamyl cyclotransferase-like"/>
    <property type="match status" value="1"/>
</dbReference>
<comment type="caution">
    <text evidence="4">The sequence shown here is derived from an EMBL/GenBank/DDBJ whole genome shotgun (WGS) entry which is preliminary data.</text>
</comment>
<comment type="similarity">
    <text evidence="1">Belongs to the diacylglycerol acyltransferase family.</text>
</comment>
<dbReference type="GO" id="GO:0016020">
    <property type="term" value="C:membrane"/>
    <property type="evidence" value="ECO:0007669"/>
    <property type="project" value="TreeGrafter"/>
</dbReference>
<dbReference type="InterPro" id="IPR013024">
    <property type="entry name" value="GGCT-like"/>
</dbReference>
<protein>
    <recommendedName>
        <fullName evidence="6">Gamma-glutamylcyclotransferase</fullName>
    </recommendedName>
</protein>
<evidence type="ECO:0000256" key="2">
    <source>
        <dbReference type="ARBA" id="ARBA00022679"/>
    </source>
</evidence>
<evidence type="ECO:0008006" key="6">
    <source>
        <dbReference type="Google" id="ProtNLM"/>
    </source>
</evidence>
<dbReference type="SUPFAM" id="SSF53474">
    <property type="entry name" value="alpha/beta-Hydrolases"/>
    <property type="match status" value="1"/>
</dbReference>
<gene>
    <name evidence="4" type="ORF">F1559_001154</name>
</gene>
<dbReference type="GO" id="GO:0008374">
    <property type="term" value="F:O-acyltransferase activity"/>
    <property type="evidence" value="ECO:0007669"/>
    <property type="project" value="InterPro"/>
</dbReference>
<keyword evidence="2" id="KW-0808">Transferase</keyword>
<dbReference type="Pfam" id="PF03982">
    <property type="entry name" value="DAGAT"/>
    <property type="match status" value="1"/>
</dbReference>
<dbReference type="OrthoDB" id="44277at2759"/>
<dbReference type="PANTHER" id="PTHR22753">
    <property type="entry name" value="TRANSMEMBRANE PROTEIN 68"/>
    <property type="match status" value="1"/>
</dbReference>
<evidence type="ECO:0000313" key="4">
    <source>
        <dbReference type="EMBL" id="KAF6000525.1"/>
    </source>
</evidence>
<sequence length="957" mass="106409">MSSDFLYSKDSCGRLEPAWCLHNLKLLKSGFLKLSSPARPRCCRVWKFTTADRFIVAAPSVRRALHPLMTLASSGMKDPSSEDTAQRRTKIDARSIDGALSGTSKPTSASGQTVLYFAYGSNMCPRVMGPKAGLLYWPRRISESSWSTGEPAVLEGFALEFSCPGVRALGEPSFANITQAPAAGSETNGQADRHAVHGVVFHLTAAELDRIFLSEGVGINGQRMLNVTVRTYTNKIYENVKTVAYVSPGTRARDRPSSRYLSLVMEGAQYYGLDRRYCRELLRKASGADPSASSRANGAADSDFIGMMRDMEVSPQIVEFYRQMHHLDGAVRFICPPSCDEHAHVQKPLLLFFPGLDGTGISIAPLLRAFQSKYDVRVLVIPRDNRLKLQELASSVLDAIETLYREKASEMVQEGVASAGPVLANVLAESMGCLLWFECVRVFHQRRASKPEISASKSLLDRKLARHAILVNAATSFADSSLAPLWENLSIFPDGIYNIAPYIFSPMLIDLLQLLNDPTSAYQSLRRMGVLREILPKQTLRHRVLMIRDFSYSAHDYRVAAQIGAERYTIVASANDGLLPSLAESERLMKQLSRPFSERQRSEKLVPGSVVPATVVRYVARSGGHALLQSRDFDAYQVLIEQAEQAHDRLCSRMVESSLQRGSNSDESNLKIVQGRSASADLKDGVSGVAVAEGDSTVAETPKESSQLNRSFLSVLPEKPEERRALGPRYVPTNRFALGEIQHRIRQQRRFLSPIFLNFDQVPLSTQTPPVLFVGNHTRLGLIDLPFFIDHIWKTRGVFVRGLAHPIIFGSRGLAERPNDRQSQRNGTRAETFVANLKTLGAVPVSPRTVYDLLQRGDSLLLFPGGAREAYKRRGENNQLFWPHHEEFVRLCARLGATIVPFASYGPDDSFDVVLDGKEMLSLPLLGSFIRNQFEHIGIRSDIVRAWRSPMPRITDR</sequence>
<accession>A0A7J7IBS4</accession>
<dbReference type="InterPro" id="IPR007130">
    <property type="entry name" value="DAGAT"/>
</dbReference>
<dbReference type="Pfam" id="PF13772">
    <property type="entry name" value="AIG2_2"/>
    <property type="match status" value="1"/>
</dbReference>
<name>A0A7J7IBS4_9RHOD</name>
<evidence type="ECO:0000313" key="5">
    <source>
        <dbReference type="Proteomes" id="UP000530660"/>
    </source>
</evidence>
<dbReference type="InterPro" id="IPR029058">
    <property type="entry name" value="AB_hydrolase_fold"/>
</dbReference>